<dbReference type="PROSITE" id="PS50943">
    <property type="entry name" value="HTH_CROC1"/>
    <property type="match status" value="1"/>
</dbReference>
<sequence>MDWGVVAVAMSDNQDERSLADKLNYLFSKVRAAGQAEYSNEHVAAAIREQGVNISQSYIWALRKGRSDNPTKRHLEALAGFFGVPPAYFFDDAHAARVDAQLDLITALRDADVRDVALRTMELDDDARRSVARIVAEISQIRGLRPGSPPNTSPLAPDA</sequence>
<evidence type="ECO:0000313" key="3">
    <source>
        <dbReference type="Proteomes" id="UP000095210"/>
    </source>
</evidence>
<dbReference type="InterPro" id="IPR001387">
    <property type="entry name" value="Cro/C1-type_HTH"/>
</dbReference>
<organism evidence="2 3">
    <name type="scientific">Actinoalloteichus hymeniacidonis</name>
    <dbReference type="NCBI Taxonomy" id="340345"/>
    <lineage>
        <taxon>Bacteria</taxon>
        <taxon>Bacillati</taxon>
        <taxon>Actinomycetota</taxon>
        <taxon>Actinomycetes</taxon>
        <taxon>Pseudonocardiales</taxon>
        <taxon>Pseudonocardiaceae</taxon>
        <taxon>Actinoalloteichus</taxon>
    </lineage>
</organism>
<dbReference type="SUPFAM" id="SSF47413">
    <property type="entry name" value="lambda repressor-like DNA-binding domains"/>
    <property type="match status" value="1"/>
</dbReference>
<dbReference type="EMBL" id="CP014859">
    <property type="protein sequence ID" value="AOS62956.1"/>
    <property type="molecule type" value="Genomic_DNA"/>
</dbReference>
<dbReference type="Gene3D" id="1.10.260.40">
    <property type="entry name" value="lambda repressor-like DNA-binding domains"/>
    <property type="match status" value="1"/>
</dbReference>
<dbReference type="GO" id="GO:0003677">
    <property type="term" value="F:DNA binding"/>
    <property type="evidence" value="ECO:0007669"/>
    <property type="project" value="InterPro"/>
</dbReference>
<dbReference type="Proteomes" id="UP000095210">
    <property type="component" value="Chromosome"/>
</dbReference>
<keyword evidence="3" id="KW-1185">Reference proteome</keyword>
<dbReference type="AlphaFoldDB" id="A0AAC9MYJ1"/>
<evidence type="ECO:0000313" key="2">
    <source>
        <dbReference type="EMBL" id="AOS62956.1"/>
    </source>
</evidence>
<feature type="domain" description="HTH cro/C1-type" evidence="1">
    <location>
        <begin position="53"/>
        <end position="89"/>
    </location>
</feature>
<accession>A0AAC9MYJ1</accession>
<dbReference type="RefSeq" id="WP_236750666.1">
    <property type="nucleotide sequence ID" value="NZ_CP014859.1"/>
</dbReference>
<gene>
    <name evidence="2" type="ORF">TL08_10710</name>
</gene>
<reference evidence="3" key="1">
    <citation type="submission" date="2016-03" db="EMBL/GenBank/DDBJ databases">
        <title>Complete genome sequence of the type strain Actinoalloteichus hymeniacidonis DSM 45092.</title>
        <authorList>
            <person name="Schaffert L."/>
            <person name="Albersmeier A."/>
            <person name="Winkler A."/>
            <person name="Kalinowski J."/>
            <person name="Zotchev S."/>
            <person name="Ruckert C."/>
        </authorList>
    </citation>
    <scope>NUCLEOTIDE SEQUENCE [LARGE SCALE GENOMIC DNA]</scope>
    <source>
        <strain evidence="3">HPA177(T) (DSM 45092(T))</strain>
    </source>
</reference>
<dbReference type="CDD" id="cd00093">
    <property type="entry name" value="HTH_XRE"/>
    <property type="match status" value="1"/>
</dbReference>
<proteinExistence type="predicted"/>
<name>A0AAC9MYJ1_9PSEU</name>
<evidence type="ECO:0000259" key="1">
    <source>
        <dbReference type="PROSITE" id="PS50943"/>
    </source>
</evidence>
<protein>
    <recommendedName>
        <fullName evidence="1">HTH cro/C1-type domain-containing protein</fullName>
    </recommendedName>
</protein>
<dbReference type="KEGG" id="ahm:TL08_10710"/>
<dbReference type="InterPro" id="IPR010982">
    <property type="entry name" value="Lambda_DNA-bd_dom_sf"/>
</dbReference>